<dbReference type="InterPro" id="IPR025961">
    <property type="entry name" value="Metal_resist"/>
</dbReference>
<dbReference type="Pfam" id="PF13801">
    <property type="entry name" value="Metal_resist"/>
    <property type="match status" value="1"/>
</dbReference>
<dbReference type="EMBL" id="JBHUEQ010000015">
    <property type="protein sequence ID" value="MFD1745423.1"/>
    <property type="molecule type" value="Genomic_DNA"/>
</dbReference>
<reference evidence="3" key="1">
    <citation type="journal article" date="2019" name="Int. J. Syst. Evol. Microbiol.">
        <title>The Global Catalogue of Microorganisms (GCM) 10K type strain sequencing project: providing services to taxonomists for standard genome sequencing and annotation.</title>
        <authorList>
            <consortium name="The Broad Institute Genomics Platform"/>
            <consortium name="The Broad Institute Genome Sequencing Center for Infectious Disease"/>
            <person name="Wu L."/>
            <person name="Ma J."/>
        </authorList>
    </citation>
    <scope>NUCLEOTIDE SEQUENCE [LARGE SCALE GENOMIC DNA]</scope>
    <source>
        <strain evidence="3">CG52</strain>
    </source>
</reference>
<feature type="transmembrane region" description="Helical" evidence="1">
    <location>
        <begin position="6"/>
        <end position="33"/>
    </location>
</feature>
<comment type="caution">
    <text evidence="2">The sequence shown here is derived from an EMBL/GenBank/DDBJ whole genome shotgun (WGS) entry which is preliminary data.</text>
</comment>
<accession>A0ABW4M4Q3</accession>
<evidence type="ECO:0000313" key="2">
    <source>
        <dbReference type="EMBL" id="MFD1745423.1"/>
    </source>
</evidence>
<keyword evidence="3" id="KW-1185">Reference proteome</keyword>
<keyword evidence="1" id="KW-1133">Transmembrane helix</keyword>
<dbReference type="Proteomes" id="UP001597322">
    <property type="component" value="Unassembled WGS sequence"/>
</dbReference>
<dbReference type="RefSeq" id="WP_377399062.1">
    <property type="nucleotide sequence ID" value="NZ_JBHUEQ010000015.1"/>
</dbReference>
<protein>
    <submittedName>
        <fullName evidence="2">Periplasmic heavy metal sensor</fullName>
    </submittedName>
</protein>
<name>A0ABW4M4Q3_9HYPH</name>
<gene>
    <name evidence="2" type="ORF">ACFSE1_08135</name>
</gene>
<keyword evidence="1" id="KW-0472">Membrane</keyword>
<keyword evidence="1" id="KW-0812">Transmembrane</keyword>
<proteinExistence type="predicted"/>
<evidence type="ECO:0000256" key="1">
    <source>
        <dbReference type="SAM" id="Phobius"/>
    </source>
</evidence>
<organism evidence="2 3">
    <name type="scientific">Rhizobium helianthi</name>
    <dbReference type="NCBI Taxonomy" id="1132695"/>
    <lineage>
        <taxon>Bacteria</taxon>
        <taxon>Pseudomonadati</taxon>
        <taxon>Pseudomonadota</taxon>
        <taxon>Alphaproteobacteria</taxon>
        <taxon>Hyphomicrobiales</taxon>
        <taxon>Rhizobiaceae</taxon>
        <taxon>Rhizobium/Agrobacterium group</taxon>
        <taxon>Rhizobium</taxon>
    </lineage>
</organism>
<evidence type="ECO:0000313" key="3">
    <source>
        <dbReference type="Proteomes" id="UP001597322"/>
    </source>
</evidence>
<sequence>MNDTGFRRLVIGLLALNTFLLAAVLGGAGFYLYGGRNQVPSRLPLAGEQLPAQERKAFQTALADARREVRPVQLEARQARVEAAALLGKPELDAAALSDALRRAREAELAVRAAAEESAARFASGLSVEQRRRLADALIGREAPKTPATK</sequence>